<evidence type="ECO:0000256" key="7">
    <source>
        <dbReference type="ARBA" id="ARBA00023015"/>
    </source>
</evidence>
<evidence type="ECO:0000256" key="6">
    <source>
        <dbReference type="ARBA" id="ARBA00022833"/>
    </source>
</evidence>
<dbReference type="Gene3D" id="3.30.160.60">
    <property type="entry name" value="Classic Zinc Finger"/>
    <property type="match status" value="2"/>
</dbReference>
<dbReference type="PROSITE" id="PS51915">
    <property type="entry name" value="ZAD"/>
    <property type="match status" value="1"/>
</dbReference>
<dbReference type="GeneID" id="112047119"/>
<dbReference type="PROSITE" id="PS00028">
    <property type="entry name" value="ZINC_FINGER_C2H2_1"/>
    <property type="match status" value="1"/>
</dbReference>
<gene>
    <name evidence="18 19" type="primary">LOC112047119</name>
</gene>
<dbReference type="KEGG" id="bany:112047119"/>
<evidence type="ECO:0000313" key="18">
    <source>
        <dbReference type="RefSeq" id="XP_023939810.2"/>
    </source>
</evidence>
<feature type="compositionally biased region" description="Polar residues" evidence="14">
    <location>
        <begin position="279"/>
        <end position="289"/>
    </location>
</feature>
<dbReference type="OrthoDB" id="8922241at2759"/>
<keyword evidence="3 13" id="KW-0479">Metal-binding</keyword>
<feature type="binding site" evidence="13">
    <location>
        <position position="11"/>
    </location>
    <ligand>
        <name>Zn(2+)</name>
        <dbReference type="ChEBI" id="CHEBI:29105"/>
    </ligand>
</feature>
<dbReference type="InterPro" id="IPR012934">
    <property type="entry name" value="Znf_AD"/>
</dbReference>
<keyword evidence="8" id="KW-0238">DNA-binding</keyword>
<name>A0A6J1MVW8_BICAN</name>
<keyword evidence="5 12" id="KW-0863">Zinc-finger</keyword>
<comment type="subcellular location">
    <subcellularLocation>
        <location evidence="1">Nucleus</location>
    </subcellularLocation>
</comment>
<dbReference type="GO" id="GO:0008270">
    <property type="term" value="F:zinc ion binding"/>
    <property type="evidence" value="ECO:0007669"/>
    <property type="project" value="UniProtKB-UniRule"/>
</dbReference>
<evidence type="ECO:0000313" key="17">
    <source>
        <dbReference type="Proteomes" id="UP001652582"/>
    </source>
</evidence>
<feature type="region of interest" description="Disordered" evidence="14">
    <location>
        <begin position="222"/>
        <end position="305"/>
    </location>
</feature>
<dbReference type="SMART" id="SM00868">
    <property type="entry name" value="zf-AD"/>
    <property type="match status" value="1"/>
</dbReference>
<sequence length="557" mass="62396">MNNTGTVFGTCSLCLVEGGVKSMLPQNTEATESYTNMLLNCFSIDMAAMEITDTHKLICNLCIKQLQICIEFKEQVTASLKSLEENLRMLVGAAKDEIQDCAIIEDNISGKITPVLQTISNETTAAVPNYRIIENELCNQGGMESSNIQLKPEKIYGCTSCIDEFWTEKEYNNHMCLLLRDEVEQREVGPSQTREPEADTTNKNKPCGNKLVVRLAMHADDAPGDHHLPVDDEDWSHHASGDKFPSVTGNDWSHQASGDRSPPVPDENRSPLGVEYGSHQGSGDDSQPVTAAEPTHHASRGEVPPVVETTTHASCHVYESLPAANANLTYHTTGFDANRVCRVILKKCDSEIRLRDTNVCIPIQSNYNSRSSKKTFSSSSSNKCVKESQNNVKSHALLCDLCGFECKRKNTLLRHILAHFGSKSYSLRYRRMRSHAGETSYYCNECNYKAKVKSHLDRHKRCHSNERPYSCKLCNFKSKRSDNLKKHVETHYAVKKPHACSFCDYACVYKKIMQRHMTKAHPKLHVSLSRVQSHVTTSYPTGHKKVNAATKCNSPVY</sequence>
<dbReference type="GO" id="GO:0005634">
    <property type="term" value="C:nucleus"/>
    <property type="evidence" value="ECO:0007669"/>
    <property type="project" value="UniProtKB-SubCell"/>
</dbReference>
<dbReference type="Proteomes" id="UP001652582">
    <property type="component" value="Chromosome 26"/>
</dbReference>
<keyword evidence="4" id="KW-0677">Repeat</keyword>
<feature type="compositionally biased region" description="Basic and acidic residues" evidence="14">
    <location>
        <begin position="222"/>
        <end position="241"/>
    </location>
</feature>
<feature type="binding site" evidence="13">
    <location>
        <position position="14"/>
    </location>
    <ligand>
        <name>Zn(2+)</name>
        <dbReference type="ChEBI" id="CHEBI:29105"/>
    </ligand>
</feature>
<feature type="region of interest" description="Disordered" evidence="14">
    <location>
        <begin position="187"/>
        <end position="208"/>
    </location>
</feature>
<proteinExistence type="inferred from homology"/>
<evidence type="ECO:0000256" key="1">
    <source>
        <dbReference type="ARBA" id="ARBA00004123"/>
    </source>
</evidence>
<organism evidence="17 18">
    <name type="scientific">Bicyclus anynana</name>
    <name type="common">Squinting bush brown butterfly</name>
    <dbReference type="NCBI Taxonomy" id="110368"/>
    <lineage>
        <taxon>Eukaryota</taxon>
        <taxon>Metazoa</taxon>
        <taxon>Ecdysozoa</taxon>
        <taxon>Arthropoda</taxon>
        <taxon>Hexapoda</taxon>
        <taxon>Insecta</taxon>
        <taxon>Pterygota</taxon>
        <taxon>Neoptera</taxon>
        <taxon>Endopterygota</taxon>
        <taxon>Lepidoptera</taxon>
        <taxon>Glossata</taxon>
        <taxon>Ditrysia</taxon>
        <taxon>Papilionoidea</taxon>
        <taxon>Nymphalidae</taxon>
        <taxon>Satyrinae</taxon>
        <taxon>Satyrini</taxon>
        <taxon>Mycalesina</taxon>
        <taxon>Bicyclus</taxon>
    </lineage>
</organism>
<dbReference type="InterPro" id="IPR036236">
    <property type="entry name" value="Znf_C2H2_sf"/>
</dbReference>
<dbReference type="SMART" id="SM00355">
    <property type="entry name" value="ZnF_C2H2"/>
    <property type="match status" value="4"/>
</dbReference>
<dbReference type="GO" id="GO:0000981">
    <property type="term" value="F:DNA-binding transcription factor activity, RNA polymerase II-specific"/>
    <property type="evidence" value="ECO:0007669"/>
    <property type="project" value="TreeGrafter"/>
</dbReference>
<keyword evidence="9" id="KW-0804">Transcription</keyword>
<evidence type="ECO:0000256" key="3">
    <source>
        <dbReference type="ARBA" id="ARBA00022723"/>
    </source>
</evidence>
<dbReference type="PROSITE" id="PS50157">
    <property type="entry name" value="ZINC_FINGER_C2H2_2"/>
    <property type="match status" value="3"/>
</dbReference>
<feature type="compositionally biased region" description="Polar residues" evidence="14">
    <location>
        <begin position="247"/>
        <end position="258"/>
    </location>
</feature>
<feature type="domain" description="C2H2-type" evidence="15">
    <location>
        <begin position="441"/>
        <end position="468"/>
    </location>
</feature>
<dbReference type="InterPro" id="IPR050527">
    <property type="entry name" value="Snail/Krueppel_Znf"/>
</dbReference>
<protein>
    <submittedName>
        <fullName evidence="18 19">Zinc finger protein 808 isoform X1</fullName>
    </submittedName>
</protein>
<feature type="binding site" evidence="13">
    <location>
        <position position="59"/>
    </location>
    <ligand>
        <name>Zn(2+)</name>
        <dbReference type="ChEBI" id="CHEBI:29105"/>
    </ligand>
</feature>
<accession>A0A6J1MVW8</accession>
<keyword evidence="10" id="KW-0539">Nucleus</keyword>
<comment type="similarity">
    <text evidence="2">Belongs to the krueppel C2H2-type zinc-finger protein family.</text>
</comment>
<evidence type="ECO:0000259" key="15">
    <source>
        <dbReference type="PROSITE" id="PS50157"/>
    </source>
</evidence>
<dbReference type="PANTHER" id="PTHR24388:SF96">
    <property type="entry name" value="GENE, 32687-RELATED"/>
    <property type="match status" value="1"/>
</dbReference>
<dbReference type="RefSeq" id="XP_023939810.2">
    <property type="nucleotide sequence ID" value="XM_024084042.2"/>
</dbReference>
<evidence type="ECO:0000259" key="16">
    <source>
        <dbReference type="PROSITE" id="PS51915"/>
    </source>
</evidence>
<evidence type="ECO:0000256" key="13">
    <source>
        <dbReference type="PROSITE-ProRule" id="PRU01263"/>
    </source>
</evidence>
<dbReference type="PANTHER" id="PTHR24388">
    <property type="entry name" value="ZINC FINGER PROTEIN"/>
    <property type="match status" value="1"/>
</dbReference>
<dbReference type="RefSeq" id="XP_052745581.1">
    <property type="nucleotide sequence ID" value="XM_052889621.1"/>
</dbReference>
<reference evidence="18 19" key="1">
    <citation type="submission" date="2025-05" db="UniProtKB">
        <authorList>
            <consortium name="RefSeq"/>
        </authorList>
    </citation>
    <scope>IDENTIFICATION</scope>
</reference>
<comment type="similarity">
    <text evidence="11">Belongs to the snail C2H2-type zinc-finger protein family.</text>
</comment>
<keyword evidence="17" id="KW-1185">Reference proteome</keyword>
<feature type="domain" description="ZAD" evidence="16">
    <location>
        <begin position="9"/>
        <end position="86"/>
    </location>
</feature>
<feature type="domain" description="C2H2-type" evidence="15">
    <location>
        <begin position="397"/>
        <end position="424"/>
    </location>
</feature>
<keyword evidence="7" id="KW-0805">Transcription regulation</keyword>
<dbReference type="SUPFAM" id="SSF57667">
    <property type="entry name" value="beta-beta-alpha zinc fingers"/>
    <property type="match status" value="2"/>
</dbReference>
<evidence type="ECO:0000256" key="11">
    <source>
        <dbReference type="ARBA" id="ARBA00037948"/>
    </source>
</evidence>
<evidence type="ECO:0000256" key="8">
    <source>
        <dbReference type="ARBA" id="ARBA00023125"/>
    </source>
</evidence>
<evidence type="ECO:0000256" key="2">
    <source>
        <dbReference type="ARBA" id="ARBA00006991"/>
    </source>
</evidence>
<evidence type="ECO:0000313" key="19">
    <source>
        <dbReference type="RefSeq" id="XP_052745581.1"/>
    </source>
</evidence>
<evidence type="ECO:0000256" key="10">
    <source>
        <dbReference type="ARBA" id="ARBA00023242"/>
    </source>
</evidence>
<evidence type="ECO:0000256" key="9">
    <source>
        <dbReference type="ARBA" id="ARBA00023163"/>
    </source>
</evidence>
<dbReference type="AlphaFoldDB" id="A0A6J1MVW8"/>
<keyword evidence="6 13" id="KW-0862">Zinc</keyword>
<feature type="domain" description="C2H2-type" evidence="15">
    <location>
        <begin position="469"/>
        <end position="496"/>
    </location>
</feature>
<evidence type="ECO:0000256" key="12">
    <source>
        <dbReference type="PROSITE-ProRule" id="PRU00042"/>
    </source>
</evidence>
<evidence type="ECO:0000256" key="14">
    <source>
        <dbReference type="SAM" id="MobiDB-lite"/>
    </source>
</evidence>
<evidence type="ECO:0000256" key="5">
    <source>
        <dbReference type="ARBA" id="ARBA00022771"/>
    </source>
</evidence>
<dbReference type="InterPro" id="IPR013087">
    <property type="entry name" value="Znf_C2H2_type"/>
</dbReference>
<feature type="binding site" evidence="13">
    <location>
        <position position="62"/>
    </location>
    <ligand>
        <name>Zn(2+)</name>
        <dbReference type="ChEBI" id="CHEBI:29105"/>
    </ligand>
</feature>
<dbReference type="GO" id="GO:0000978">
    <property type="term" value="F:RNA polymerase II cis-regulatory region sequence-specific DNA binding"/>
    <property type="evidence" value="ECO:0007669"/>
    <property type="project" value="TreeGrafter"/>
</dbReference>
<evidence type="ECO:0000256" key="4">
    <source>
        <dbReference type="ARBA" id="ARBA00022737"/>
    </source>
</evidence>